<keyword evidence="4" id="KW-0411">Iron-sulfur</keyword>
<name>A0A6A6SP41_9PLEO</name>
<keyword evidence="6" id="KW-0269">Exonuclease</keyword>
<evidence type="ECO:0000256" key="5">
    <source>
        <dbReference type="ARBA" id="ARBA00022722"/>
    </source>
</evidence>
<comment type="cofactor">
    <cofactor evidence="1">
        <name>[4Fe-4S] cluster</name>
        <dbReference type="ChEBI" id="CHEBI:49883"/>
    </cofactor>
</comment>
<dbReference type="Pfam" id="PF09810">
    <property type="entry name" value="Exo5"/>
    <property type="match status" value="1"/>
</dbReference>
<evidence type="ECO:0008006" key="10">
    <source>
        <dbReference type="Google" id="ProtNLM"/>
    </source>
</evidence>
<evidence type="ECO:0000256" key="7">
    <source>
        <dbReference type="SAM" id="MobiDB-lite"/>
    </source>
</evidence>
<comment type="subunit">
    <text evidence="3">Monomer.</text>
</comment>
<keyword evidence="5" id="KW-0540">Nuclease</keyword>
<evidence type="ECO:0000256" key="1">
    <source>
        <dbReference type="ARBA" id="ARBA00001966"/>
    </source>
</evidence>
<dbReference type="GO" id="GO:0005739">
    <property type="term" value="C:mitochondrion"/>
    <property type="evidence" value="ECO:0007669"/>
    <property type="project" value="TreeGrafter"/>
</dbReference>
<dbReference type="OrthoDB" id="354769at2759"/>
<dbReference type="Proteomes" id="UP000799324">
    <property type="component" value="Unassembled WGS sequence"/>
</dbReference>
<dbReference type="PANTHER" id="PTHR14464">
    <property type="entry name" value="EXONUCLEASE V"/>
    <property type="match status" value="1"/>
</dbReference>
<dbReference type="GO" id="GO:0045145">
    <property type="term" value="F:single-stranded DNA 5'-3' DNA exonuclease activity"/>
    <property type="evidence" value="ECO:0007669"/>
    <property type="project" value="InterPro"/>
</dbReference>
<dbReference type="GO" id="GO:0036297">
    <property type="term" value="P:interstrand cross-link repair"/>
    <property type="evidence" value="ECO:0007669"/>
    <property type="project" value="TreeGrafter"/>
</dbReference>
<dbReference type="AlphaFoldDB" id="A0A6A6SP41"/>
<evidence type="ECO:0000256" key="6">
    <source>
        <dbReference type="ARBA" id="ARBA00022839"/>
    </source>
</evidence>
<keyword evidence="4" id="KW-0408">Iron</keyword>
<feature type="region of interest" description="Disordered" evidence="7">
    <location>
        <begin position="138"/>
        <end position="168"/>
    </location>
</feature>
<evidence type="ECO:0000256" key="3">
    <source>
        <dbReference type="ARBA" id="ARBA00011245"/>
    </source>
</evidence>
<gene>
    <name evidence="8" type="ORF">K491DRAFT_611088</name>
</gene>
<keyword evidence="4" id="KW-0004">4Fe-4S</keyword>
<protein>
    <recommendedName>
        <fullName evidence="10">Exonuclease V</fullName>
    </recommendedName>
</protein>
<accession>A0A6A6SP41</accession>
<keyword evidence="6" id="KW-0378">Hydrolase</keyword>
<dbReference type="GO" id="GO:0005634">
    <property type="term" value="C:nucleus"/>
    <property type="evidence" value="ECO:0007669"/>
    <property type="project" value="TreeGrafter"/>
</dbReference>
<evidence type="ECO:0000313" key="8">
    <source>
        <dbReference type="EMBL" id="KAF2649292.1"/>
    </source>
</evidence>
<dbReference type="EMBL" id="MU004498">
    <property type="protein sequence ID" value="KAF2649292.1"/>
    <property type="molecule type" value="Genomic_DNA"/>
</dbReference>
<evidence type="ECO:0000313" key="9">
    <source>
        <dbReference type="Proteomes" id="UP000799324"/>
    </source>
</evidence>
<keyword evidence="9" id="KW-1185">Reference proteome</keyword>
<dbReference type="PANTHER" id="PTHR14464:SF4">
    <property type="entry name" value="EXONUCLEASE V"/>
    <property type="match status" value="1"/>
</dbReference>
<dbReference type="InterPro" id="IPR019190">
    <property type="entry name" value="EXOV"/>
</dbReference>
<feature type="compositionally biased region" description="Basic and acidic residues" evidence="7">
    <location>
        <begin position="156"/>
        <end position="168"/>
    </location>
</feature>
<keyword evidence="4" id="KW-0479">Metal-binding</keyword>
<evidence type="ECO:0000256" key="4">
    <source>
        <dbReference type="ARBA" id="ARBA00022485"/>
    </source>
</evidence>
<evidence type="ECO:0000256" key="2">
    <source>
        <dbReference type="ARBA" id="ARBA00009797"/>
    </source>
</evidence>
<reference evidence="8" key="1">
    <citation type="journal article" date="2020" name="Stud. Mycol.">
        <title>101 Dothideomycetes genomes: a test case for predicting lifestyles and emergence of pathogens.</title>
        <authorList>
            <person name="Haridas S."/>
            <person name="Albert R."/>
            <person name="Binder M."/>
            <person name="Bloem J."/>
            <person name="Labutti K."/>
            <person name="Salamov A."/>
            <person name="Andreopoulos B."/>
            <person name="Baker S."/>
            <person name="Barry K."/>
            <person name="Bills G."/>
            <person name="Bluhm B."/>
            <person name="Cannon C."/>
            <person name="Castanera R."/>
            <person name="Culley D."/>
            <person name="Daum C."/>
            <person name="Ezra D."/>
            <person name="Gonzalez J."/>
            <person name="Henrissat B."/>
            <person name="Kuo A."/>
            <person name="Liang C."/>
            <person name="Lipzen A."/>
            <person name="Lutzoni F."/>
            <person name="Magnuson J."/>
            <person name="Mondo S."/>
            <person name="Nolan M."/>
            <person name="Ohm R."/>
            <person name="Pangilinan J."/>
            <person name="Park H.-J."/>
            <person name="Ramirez L."/>
            <person name="Alfaro M."/>
            <person name="Sun H."/>
            <person name="Tritt A."/>
            <person name="Yoshinaga Y."/>
            <person name="Zwiers L.-H."/>
            <person name="Turgeon B."/>
            <person name="Goodwin S."/>
            <person name="Spatafora J."/>
            <person name="Crous P."/>
            <person name="Grigoriev I."/>
        </authorList>
    </citation>
    <scope>NUCLEOTIDE SEQUENCE</scope>
    <source>
        <strain evidence="8">CBS 122681</strain>
    </source>
</reference>
<comment type="similarity">
    <text evidence="2">Belongs to the EXO5 family.</text>
</comment>
<dbReference type="GO" id="GO:0051539">
    <property type="term" value="F:4 iron, 4 sulfur cluster binding"/>
    <property type="evidence" value="ECO:0007669"/>
    <property type="project" value="UniProtKB-KW"/>
</dbReference>
<proteinExistence type="inferred from homology"/>
<sequence length="523" mass="58532">MQLSADAHSDYGSDILVRTPTASEYGSEFDAEEETLIGDLLTQISATAPIEKTVIYRSSAQDDALPPTVLLHSSPPSALVRLAPDADVELLPRRVQRSASVEVEYDSPSRQAWSGTVLLLLYHTCSRVTDALTESKIRQFSPEHERAPPANASSPDKPDLRSPLERFRTKPKKPLSVTDLVSPAWCELQYWYVLTKFGRKPRTQAMKQGSKIHKVLEEQVHEIVPIRVQSREDGFGLKLWNTIQGLRTLRETGLTRELQVWGVLNGQVVNGVIDEMSYTCPDPAYEEALEKSKLQASGGTLPLGQLSLPEAFANAGQDAHAWLGSVGPERTVYIADVKTRGAKSVPAGASLRPTWMQLMLYRKMLESLALNTVDAETIFQRYDLSSLESFAEPFMLQVIALAEDSEIRKHNNLSALWSLMISEFSRTVDTFSDVLRAEFRYSKTGEVIGSEVFTYDSKAIEAYISKELNWWKGEREAEGVDIEEAFKCRICEFAGECTWRKNKIDEATEKHRLRTASRAKAAV</sequence>
<organism evidence="8 9">
    <name type="scientific">Lophiostoma macrostomum CBS 122681</name>
    <dbReference type="NCBI Taxonomy" id="1314788"/>
    <lineage>
        <taxon>Eukaryota</taxon>
        <taxon>Fungi</taxon>
        <taxon>Dikarya</taxon>
        <taxon>Ascomycota</taxon>
        <taxon>Pezizomycotina</taxon>
        <taxon>Dothideomycetes</taxon>
        <taxon>Pleosporomycetidae</taxon>
        <taxon>Pleosporales</taxon>
        <taxon>Lophiostomataceae</taxon>
        <taxon>Lophiostoma</taxon>
    </lineage>
</organism>
<feature type="compositionally biased region" description="Basic and acidic residues" evidence="7">
    <location>
        <begin position="138"/>
        <end position="147"/>
    </location>
</feature>